<keyword evidence="2" id="KW-1185">Reference proteome</keyword>
<sequence length="226" mass="26955">MSKIYFTFEEQDIINKEIDEAWNKLLEQYENINFDELLYTLRNLFDYLNFDYDDYGINYLKLAIERFDLREYSKIEPQLLHHTKEITSKYIGAGAGSIRSGIEDFENLASKLNLVFNINEQLKELLTLANNDNYDRSKIWKIYDYHRSWLPRKIDLIRDTSKKSVEYELVRSLFIIDDAHPRGGHCVSSMSTISYGVDDNLYVRNEHLWETYKKTKLLHAKKLNKL</sequence>
<gene>
    <name evidence="1" type="ORF">CKF54_03680</name>
</gene>
<name>A0A3A1Y3K3_9GAMM</name>
<organism evidence="1 2">
    <name type="scientific">Psittacicella hinzii</name>
    <dbReference type="NCBI Taxonomy" id="2028575"/>
    <lineage>
        <taxon>Bacteria</taxon>
        <taxon>Pseudomonadati</taxon>
        <taxon>Pseudomonadota</taxon>
        <taxon>Gammaproteobacteria</taxon>
        <taxon>Pasteurellales</taxon>
        <taxon>Psittacicellaceae</taxon>
        <taxon>Psittacicella</taxon>
    </lineage>
</organism>
<evidence type="ECO:0000313" key="2">
    <source>
        <dbReference type="Proteomes" id="UP000265691"/>
    </source>
</evidence>
<reference evidence="1 2" key="1">
    <citation type="submission" date="2017-08" db="EMBL/GenBank/DDBJ databases">
        <title>Reclassification of Bisgaard taxon 37 and 44.</title>
        <authorList>
            <person name="Christensen H."/>
        </authorList>
    </citation>
    <scope>NUCLEOTIDE SEQUENCE [LARGE SCALE GENOMIC DNA]</scope>
    <source>
        <strain evidence="1 2">B96_3</strain>
    </source>
</reference>
<dbReference type="AlphaFoldDB" id="A0A3A1Y3K3"/>
<dbReference type="EMBL" id="NRHC01000040">
    <property type="protein sequence ID" value="RIY32912.1"/>
    <property type="molecule type" value="Genomic_DNA"/>
</dbReference>
<comment type="caution">
    <text evidence="1">The sequence shown here is derived from an EMBL/GenBank/DDBJ whole genome shotgun (WGS) entry which is preliminary data.</text>
</comment>
<proteinExistence type="predicted"/>
<dbReference type="Proteomes" id="UP000265691">
    <property type="component" value="Unassembled WGS sequence"/>
</dbReference>
<evidence type="ECO:0000313" key="1">
    <source>
        <dbReference type="EMBL" id="RIY32912.1"/>
    </source>
</evidence>
<dbReference type="RefSeq" id="WP_119524933.1">
    <property type="nucleotide sequence ID" value="NZ_NRHC01000040.1"/>
</dbReference>
<protein>
    <submittedName>
        <fullName evidence="1">Uncharacterized protein</fullName>
    </submittedName>
</protein>
<accession>A0A3A1Y3K3</accession>